<keyword evidence="2" id="KW-1133">Transmembrane helix</keyword>
<keyword evidence="2" id="KW-0812">Transmembrane</keyword>
<feature type="compositionally biased region" description="Polar residues" evidence="1">
    <location>
        <begin position="862"/>
        <end position="875"/>
    </location>
</feature>
<sequence>MPLTEAQMNYNRAHRITQSVVEREWPVEVQIPHSPLRNLTNSASSVSYFLQFGFLLESMVAMITSLTLGYIYAVGDLYSQRMTAASGNSFGLILLSLGLLRSCNGDSILEGVDIQSECRDRYFWVHVRSPGIAPQFEAIDEAGVHPIDEKADAPRCGYTVSNFNMDGYTTLRASYFSCYTDNQDDEVFAFQFQITVTDSEGRQSRYPLAQTCALPLPWSQREVICEEDYMEVTVGRDVLCSTSEGTSKEGWERAHSVAQKTASSIWQVMFLKNKENVAAVSATEAQQLGYELRATTTRVVFRSPYGQTHAALETVDGVAVEVIHGTVFFRQNMMVVMIDISVACTRNPGSFDGARLLWDIPRVMTPLVQNNSGFESKQINVGVESQLLDEGTARARGYTLEVKGPMLQLGVPFGAEGGYTTSLVLNNVYQEVYIAFLFYEHVFSHIYADGSTIETRHRLCRLIETPMLCQKPFTVDILPPDQATGVKEYAFNVYLGNIPDDVVLVTTKLNGNQFSVAEAAERGYAISEVVHANGTRGYTLRVPFDDKSVDRMYLGQGLLQYSMDINYTLSIMPQEDSYYHLASAVETLSDAFPPEAKGVCIQSGIIFDLDQPRLGYVWEISVGHDRLTPELVAERGYNLQNDSHSLTLEVPRFTAGYTYKDINLRHFYGIFEVLSRDSQTLEIQTSTATRCHFRTDELIICSSDGTMTVVTKTTWPGVAPESTTLLDRTCQPKETDDSRVLFEFGLKTCGTRFTVEESYVVYENEILSNSEVLPEKDPLISRNYLFRLPVRCVYPLNSVGTPFMDRIFKSEVPGVGSMQYPGNIKDVATNEPVPGCQRQVPNYTENIQTMEKQPLSHHSETGENYNTNYESSAAKSLNPPPNYDRSCTIGSAQ</sequence>
<evidence type="ECO:0000256" key="2">
    <source>
        <dbReference type="SAM" id="Phobius"/>
    </source>
</evidence>
<feature type="region of interest" description="Disordered" evidence="1">
    <location>
        <begin position="853"/>
        <end position="893"/>
    </location>
</feature>
<keyword evidence="5" id="KW-1185">Reference proteome</keyword>
<accession>A0ABD0WXX0</accession>
<proteinExistence type="predicted"/>
<dbReference type="Pfam" id="PF26562">
    <property type="entry name" value="Ig-like"/>
    <property type="match status" value="1"/>
</dbReference>
<dbReference type="Gene3D" id="2.60.40.3210">
    <property type="entry name" value="Zona pellucida, ZP-N domain"/>
    <property type="match status" value="1"/>
</dbReference>
<dbReference type="InterPro" id="IPR055356">
    <property type="entry name" value="ZP-N"/>
</dbReference>
<dbReference type="PANTHER" id="PTHR47130">
    <property type="entry name" value="SI:DKEY-19B23.11-RELATED"/>
    <property type="match status" value="1"/>
</dbReference>
<name>A0ABD0WXX0_UMBPY</name>
<reference evidence="4 5" key="1">
    <citation type="submission" date="2024-06" db="EMBL/GenBank/DDBJ databases">
        <authorList>
            <person name="Pan Q."/>
            <person name="Wen M."/>
            <person name="Jouanno E."/>
            <person name="Zahm M."/>
            <person name="Klopp C."/>
            <person name="Cabau C."/>
            <person name="Louis A."/>
            <person name="Berthelot C."/>
            <person name="Parey E."/>
            <person name="Roest Crollius H."/>
            <person name="Montfort J."/>
            <person name="Robinson-Rechavi M."/>
            <person name="Bouchez O."/>
            <person name="Lampietro C."/>
            <person name="Lopez Roques C."/>
            <person name="Donnadieu C."/>
            <person name="Postlethwait J."/>
            <person name="Bobe J."/>
            <person name="Verreycken H."/>
            <person name="Guiguen Y."/>
        </authorList>
    </citation>
    <scope>NUCLEOTIDE SEQUENCE [LARGE SCALE GENOMIC DNA]</scope>
    <source>
        <strain evidence="4">Up_M1</strain>
        <tissue evidence="4">Testis</tissue>
    </source>
</reference>
<dbReference type="Pfam" id="PF23344">
    <property type="entry name" value="ZP-N"/>
    <property type="match status" value="1"/>
</dbReference>
<comment type="caution">
    <text evidence="4">The sequence shown here is derived from an EMBL/GenBank/DDBJ whole genome shotgun (WGS) entry which is preliminary data.</text>
</comment>
<feature type="domain" description="ZP" evidence="3">
    <location>
        <begin position="700"/>
        <end position="893"/>
    </location>
</feature>
<dbReference type="PANTHER" id="PTHR47130:SF6">
    <property type="entry name" value="EGG ENVELOPE GLYCOPROTEIN-LIKE PRECURSOR"/>
    <property type="match status" value="1"/>
</dbReference>
<evidence type="ECO:0000256" key="1">
    <source>
        <dbReference type="SAM" id="MobiDB-lite"/>
    </source>
</evidence>
<dbReference type="AlphaFoldDB" id="A0ABD0WXX0"/>
<dbReference type="Proteomes" id="UP001557470">
    <property type="component" value="Unassembled WGS sequence"/>
</dbReference>
<keyword evidence="2" id="KW-0472">Membrane</keyword>
<organism evidence="4 5">
    <name type="scientific">Umbra pygmaea</name>
    <name type="common">Eastern mudminnow</name>
    <dbReference type="NCBI Taxonomy" id="75934"/>
    <lineage>
        <taxon>Eukaryota</taxon>
        <taxon>Metazoa</taxon>
        <taxon>Chordata</taxon>
        <taxon>Craniata</taxon>
        <taxon>Vertebrata</taxon>
        <taxon>Euteleostomi</taxon>
        <taxon>Actinopterygii</taxon>
        <taxon>Neopterygii</taxon>
        <taxon>Teleostei</taxon>
        <taxon>Protacanthopterygii</taxon>
        <taxon>Esociformes</taxon>
        <taxon>Umbridae</taxon>
        <taxon>Umbra</taxon>
    </lineage>
</organism>
<dbReference type="InterPro" id="IPR058876">
    <property type="entry name" value="Ig-like_ZP"/>
</dbReference>
<evidence type="ECO:0000313" key="5">
    <source>
        <dbReference type="Proteomes" id="UP001557470"/>
    </source>
</evidence>
<protein>
    <recommendedName>
        <fullName evidence="3">ZP domain-containing protein</fullName>
    </recommendedName>
</protein>
<feature type="transmembrane region" description="Helical" evidence="2">
    <location>
        <begin position="48"/>
        <end position="71"/>
    </location>
</feature>
<gene>
    <name evidence="4" type="ORF">UPYG_G00253210</name>
</gene>
<evidence type="ECO:0000313" key="4">
    <source>
        <dbReference type="EMBL" id="KAL0967513.1"/>
    </source>
</evidence>
<dbReference type="InterPro" id="IPR001507">
    <property type="entry name" value="ZP_dom"/>
</dbReference>
<evidence type="ECO:0000259" key="3">
    <source>
        <dbReference type="PROSITE" id="PS51034"/>
    </source>
</evidence>
<dbReference type="PROSITE" id="PS51034">
    <property type="entry name" value="ZP_2"/>
    <property type="match status" value="1"/>
</dbReference>
<dbReference type="EMBL" id="JAGEUA010000008">
    <property type="protein sequence ID" value="KAL0967513.1"/>
    <property type="molecule type" value="Genomic_DNA"/>
</dbReference>